<keyword evidence="9" id="KW-0732">Signal</keyword>
<dbReference type="Gene3D" id="3.30.870.10">
    <property type="entry name" value="Endonuclease Chain A"/>
    <property type="match status" value="2"/>
</dbReference>
<dbReference type="Proteomes" id="UP000443353">
    <property type="component" value="Unassembled WGS sequence"/>
</dbReference>
<evidence type="ECO:0000256" key="1">
    <source>
        <dbReference type="ARBA" id="ARBA00004236"/>
    </source>
</evidence>
<dbReference type="InterPro" id="IPR001736">
    <property type="entry name" value="PLipase_D/transphosphatidylase"/>
</dbReference>
<keyword evidence="4" id="KW-0812">Transmembrane</keyword>
<dbReference type="InterPro" id="IPR022924">
    <property type="entry name" value="Cardiolipin_synthase"/>
</dbReference>
<dbReference type="CDD" id="cd09110">
    <property type="entry name" value="PLDc_CLS_1"/>
    <property type="match status" value="1"/>
</dbReference>
<keyword evidence="2" id="KW-1003">Cell membrane</keyword>
<keyword evidence="6" id="KW-1133">Transmembrane helix</keyword>
<dbReference type="GO" id="GO:0005886">
    <property type="term" value="C:plasma membrane"/>
    <property type="evidence" value="ECO:0007669"/>
    <property type="project" value="UniProtKB-SubCell"/>
</dbReference>
<keyword evidence="12" id="KW-1185">Reference proteome</keyword>
<evidence type="ECO:0000256" key="8">
    <source>
        <dbReference type="NCBIfam" id="TIGR04265"/>
    </source>
</evidence>
<dbReference type="SUPFAM" id="SSF56024">
    <property type="entry name" value="Phospholipase D/nuclease"/>
    <property type="match status" value="2"/>
</dbReference>
<dbReference type="GO" id="GO:0032049">
    <property type="term" value="P:cardiolipin biosynthetic process"/>
    <property type="evidence" value="ECO:0007669"/>
    <property type="project" value="UniProtKB-UniRule"/>
</dbReference>
<dbReference type="EMBL" id="WSES01000003">
    <property type="protein sequence ID" value="MVW60313.1"/>
    <property type="molecule type" value="Genomic_DNA"/>
</dbReference>
<dbReference type="Pfam" id="PF13091">
    <property type="entry name" value="PLDc_2"/>
    <property type="match status" value="2"/>
</dbReference>
<evidence type="ECO:0000256" key="6">
    <source>
        <dbReference type="ARBA" id="ARBA00022989"/>
    </source>
</evidence>
<evidence type="ECO:0000313" key="11">
    <source>
        <dbReference type="EMBL" id="MVW60313.1"/>
    </source>
</evidence>
<dbReference type="PROSITE" id="PS51257">
    <property type="entry name" value="PROKAR_LIPOPROTEIN"/>
    <property type="match status" value="1"/>
</dbReference>
<dbReference type="NCBIfam" id="TIGR04265">
    <property type="entry name" value="bac_cardiolipin"/>
    <property type="match status" value="1"/>
</dbReference>
<dbReference type="CDD" id="cd09159">
    <property type="entry name" value="PLDc_ybhO_like_2"/>
    <property type="match status" value="1"/>
</dbReference>
<protein>
    <recommendedName>
        <fullName evidence="8">Cardiolipin synthase</fullName>
        <ecNumber evidence="8">2.7.8.-</ecNumber>
    </recommendedName>
</protein>
<comment type="subcellular location">
    <subcellularLocation>
        <location evidence="1">Cell membrane</location>
    </subcellularLocation>
</comment>
<sequence>MKFRQRFARYCSPFAWLLALCLSCGVVACKSLPDVEPEAPAKAVPTIATTKGTLAPKQASALAARRWANASGNLKALAALEEQATGVPLIAGNKVMLLFDGPATMREMMAAARVATSSINLETYIFDQDQVGIEFADLLIEKQRQGVAVNVMVDAVGALATPAAFFDRMRQAGIRVLVFNPVNPAKARGKWELNNRNHRKLMVVDGKVAFTGGINISSTYANSSLFRSRQKPDQVDGDKVGWRDTHVKIEGPAVAPLQWSFVNLWVQQEGGELPQAEYFPTLTPVGDKIVRVLASDPDHESDIYKALVVAISEAKKSIHITSAYFVPDQQIVDALIAAAKRGVDVRLVLPGVSDHSLIRYAGQGFYDPLLAGGVRIFELQIAVLHAKTAVIDGAWSTIGSANIDRRSFIHNYELNVVVIDPAFGAAMESAFNEDLRDSKEVLLSRWRHRPWSDRIKEWMARLGEYWI</sequence>
<dbReference type="SMART" id="SM00155">
    <property type="entry name" value="PLDc"/>
    <property type="match status" value="2"/>
</dbReference>
<feature type="domain" description="PLD phosphodiesterase" evidence="10">
    <location>
        <begin position="380"/>
        <end position="407"/>
    </location>
</feature>
<evidence type="ECO:0000256" key="7">
    <source>
        <dbReference type="ARBA" id="ARBA00023136"/>
    </source>
</evidence>
<proteinExistence type="predicted"/>
<evidence type="ECO:0000256" key="9">
    <source>
        <dbReference type="SAM" id="SignalP"/>
    </source>
</evidence>
<keyword evidence="5" id="KW-0677">Repeat</keyword>
<feature type="chain" id="PRO_5031250693" description="Cardiolipin synthase" evidence="9">
    <location>
        <begin position="29"/>
        <end position="467"/>
    </location>
</feature>
<dbReference type="AlphaFoldDB" id="A0A7X3FYM0"/>
<evidence type="ECO:0000256" key="2">
    <source>
        <dbReference type="ARBA" id="ARBA00022475"/>
    </source>
</evidence>
<evidence type="ECO:0000256" key="3">
    <source>
        <dbReference type="ARBA" id="ARBA00022679"/>
    </source>
</evidence>
<feature type="domain" description="PLD phosphodiesterase" evidence="10">
    <location>
        <begin position="193"/>
        <end position="220"/>
    </location>
</feature>
<dbReference type="EC" id="2.7.8.-" evidence="8"/>
<keyword evidence="3" id="KW-0808">Transferase</keyword>
<dbReference type="GO" id="GO:0008808">
    <property type="term" value="F:cardiolipin synthase activity"/>
    <property type="evidence" value="ECO:0007669"/>
    <property type="project" value="UniProtKB-UniRule"/>
</dbReference>
<evidence type="ECO:0000259" key="10">
    <source>
        <dbReference type="PROSITE" id="PS50035"/>
    </source>
</evidence>
<gene>
    <name evidence="11" type="primary">cls</name>
    <name evidence="11" type="ORF">GPY61_10260</name>
</gene>
<dbReference type="PANTHER" id="PTHR21248:SF22">
    <property type="entry name" value="PHOSPHOLIPASE D"/>
    <property type="match status" value="1"/>
</dbReference>
<dbReference type="PROSITE" id="PS50035">
    <property type="entry name" value="PLD"/>
    <property type="match status" value="2"/>
</dbReference>
<evidence type="ECO:0000256" key="5">
    <source>
        <dbReference type="ARBA" id="ARBA00022737"/>
    </source>
</evidence>
<name>A0A7X3FYM0_9BURK</name>
<dbReference type="RefSeq" id="WP_056127440.1">
    <property type="nucleotide sequence ID" value="NZ_WSES01000003.1"/>
</dbReference>
<dbReference type="InterPro" id="IPR025202">
    <property type="entry name" value="PLD-like_dom"/>
</dbReference>
<evidence type="ECO:0000256" key="4">
    <source>
        <dbReference type="ARBA" id="ARBA00022692"/>
    </source>
</evidence>
<evidence type="ECO:0000313" key="12">
    <source>
        <dbReference type="Proteomes" id="UP000443353"/>
    </source>
</evidence>
<reference evidence="11 12" key="1">
    <citation type="submission" date="2019-12" db="EMBL/GenBank/DDBJ databases">
        <authorList>
            <person name="Li C."/>
            <person name="Zhao J."/>
        </authorList>
    </citation>
    <scope>NUCLEOTIDE SEQUENCE [LARGE SCALE GENOMIC DNA]</scope>
    <source>
        <strain evidence="11 12">NEAU-DD11</strain>
    </source>
</reference>
<feature type="signal peptide" evidence="9">
    <location>
        <begin position="1"/>
        <end position="28"/>
    </location>
</feature>
<dbReference type="PANTHER" id="PTHR21248">
    <property type="entry name" value="CARDIOLIPIN SYNTHASE"/>
    <property type="match status" value="1"/>
</dbReference>
<keyword evidence="7" id="KW-0472">Membrane</keyword>
<comment type="caution">
    <text evidence="11">The sequence shown here is derived from an EMBL/GenBank/DDBJ whole genome shotgun (WGS) entry which is preliminary data.</text>
</comment>
<organism evidence="11 12">
    <name type="scientific">Massilia cellulosiltytica</name>
    <dbReference type="NCBI Taxonomy" id="2683234"/>
    <lineage>
        <taxon>Bacteria</taxon>
        <taxon>Pseudomonadati</taxon>
        <taxon>Pseudomonadota</taxon>
        <taxon>Betaproteobacteria</taxon>
        <taxon>Burkholderiales</taxon>
        <taxon>Oxalobacteraceae</taxon>
        <taxon>Telluria group</taxon>
        <taxon>Massilia</taxon>
    </lineage>
</organism>
<accession>A0A7X3FYM0</accession>